<reference evidence="1 2" key="1">
    <citation type="submission" date="2019-10" db="EMBL/GenBank/DDBJ databases">
        <authorList>
            <person name="Karimi E."/>
        </authorList>
    </citation>
    <scope>NUCLEOTIDE SEQUENCE [LARGE SCALE GENOMIC DNA]</scope>
    <source>
        <strain evidence="1">Bacillus sp. 348</strain>
    </source>
</reference>
<protein>
    <submittedName>
        <fullName evidence="1">Uncharacterized protein</fullName>
    </submittedName>
</protein>
<name>A0A653M312_BACAB</name>
<accession>A0A653M312</accession>
<dbReference type="EMBL" id="CABWLH010000007">
    <property type="protein sequence ID" value="VXA99086.1"/>
    <property type="molecule type" value="Genomic_DNA"/>
</dbReference>
<organism evidence="1 2">
    <name type="scientific">Bacillus altitudinis</name>
    <dbReference type="NCBI Taxonomy" id="293387"/>
    <lineage>
        <taxon>Bacteria</taxon>
        <taxon>Bacillati</taxon>
        <taxon>Bacillota</taxon>
        <taxon>Bacilli</taxon>
        <taxon>Bacillales</taxon>
        <taxon>Bacillaceae</taxon>
        <taxon>Bacillus</taxon>
    </lineage>
</organism>
<dbReference type="AlphaFoldDB" id="A0A653M312"/>
<sequence>MFSFISAIKNPTQRTSREMLQGNRKKIHASKVYQQYSILDLQYAEFA</sequence>
<evidence type="ECO:0000313" key="1">
    <source>
        <dbReference type="EMBL" id="VXA99086.1"/>
    </source>
</evidence>
<proteinExistence type="predicted"/>
<gene>
    <name evidence="1" type="ORF">BACI348_20056</name>
</gene>
<evidence type="ECO:0000313" key="2">
    <source>
        <dbReference type="Proteomes" id="UP000433089"/>
    </source>
</evidence>
<dbReference type="Proteomes" id="UP000433089">
    <property type="component" value="Unassembled WGS sequence"/>
</dbReference>